<dbReference type="Pfam" id="PF04326">
    <property type="entry name" value="SLFN_AlbA_2"/>
    <property type="match status" value="1"/>
</dbReference>
<dbReference type="Gene3D" id="3.30.950.30">
    <property type="entry name" value="Schlafen, AAA domain"/>
    <property type="match status" value="1"/>
</dbReference>
<dbReference type="EMBL" id="DWZA01000012">
    <property type="protein sequence ID" value="HJA70219.1"/>
    <property type="molecule type" value="Genomic_DNA"/>
</dbReference>
<dbReference type="GO" id="GO:0005524">
    <property type="term" value="F:ATP binding"/>
    <property type="evidence" value="ECO:0007669"/>
    <property type="project" value="UniProtKB-KW"/>
</dbReference>
<sequence length="196" mass="21933">MNTEELFHGESKNIEYKSALPEQSEKYVKSIIAFANTQGGKLLIGVDDKTHKVVGVDAESLFQTMDRIANAISDSCYPQIVPDICPQTVDGKTVIVITVVPGVNRPYYLKSKGKDKGTYIRVSGTSRPACLEKIKELEMEGARISWDELTCIDYPVEEKAIEQLCKDIATYRERAGLPKREITEVQLLNLEAAEKY</sequence>
<feature type="domain" description="Schlafen AlbA-2" evidence="1">
    <location>
        <begin position="10"/>
        <end position="129"/>
    </location>
</feature>
<keyword evidence="2" id="KW-0547">Nucleotide-binding</keyword>
<dbReference type="InterPro" id="IPR007421">
    <property type="entry name" value="Schlafen_AlbA_2_dom"/>
</dbReference>
<evidence type="ECO:0000259" key="1">
    <source>
        <dbReference type="Pfam" id="PF04326"/>
    </source>
</evidence>
<dbReference type="PANTHER" id="PTHR30595">
    <property type="entry name" value="GLPR-RELATED TRANSCRIPTIONAL REPRESSOR"/>
    <property type="match status" value="1"/>
</dbReference>
<dbReference type="AlphaFoldDB" id="A0A9D2HGR9"/>
<name>A0A9D2HGR9_9FIRM</name>
<keyword evidence="2" id="KW-0067">ATP-binding</keyword>
<evidence type="ECO:0000313" key="2">
    <source>
        <dbReference type="EMBL" id="HJA70219.1"/>
    </source>
</evidence>
<dbReference type="InterPro" id="IPR038461">
    <property type="entry name" value="Schlafen_AlbA_2_dom_sf"/>
</dbReference>
<accession>A0A9D2HGR9</accession>
<evidence type="ECO:0000313" key="3">
    <source>
        <dbReference type="Proteomes" id="UP000823900"/>
    </source>
</evidence>
<dbReference type="Proteomes" id="UP000823900">
    <property type="component" value="Unassembled WGS sequence"/>
</dbReference>
<organism evidence="2 3">
    <name type="scientific">Candidatus Lachnoclostridium stercoravium</name>
    <dbReference type="NCBI Taxonomy" id="2838633"/>
    <lineage>
        <taxon>Bacteria</taxon>
        <taxon>Bacillati</taxon>
        <taxon>Bacillota</taxon>
        <taxon>Clostridia</taxon>
        <taxon>Lachnospirales</taxon>
        <taxon>Lachnospiraceae</taxon>
    </lineage>
</organism>
<gene>
    <name evidence="2" type="ORF">IAA07_01405</name>
</gene>
<reference evidence="2" key="1">
    <citation type="journal article" date="2021" name="PeerJ">
        <title>Extensive microbial diversity within the chicken gut microbiome revealed by metagenomics and culture.</title>
        <authorList>
            <person name="Gilroy R."/>
            <person name="Ravi A."/>
            <person name="Getino M."/>
            <person name="Pursley I."/>
            <person name="Horton D.L."/>
            <person name="Alikhan N.F."/>
            <person name="Baker D."/>
            <person name="Gharbi K."/>
            <person name="Hall N."/>
            <person name="Watson M."/>
            <person name="Adriaenssens E.M."/>
            <person name="Foster-Nyarko E."/>
            <person name="Jarju S."/>
            <person name="Secka A."/>
            <person name="Antonio M."/>
            <person name="Oren A."/>
            <person name="Chaudhuri R.R."/>
            <person name="La Ragione R."/>
            <person name="Hildebrand F."/>
            <person name="Pallen M.J."/>
        </authorList>
    </citation>
    <scope>NUCLEOTIDE SEQUENCE</scope>
    <source>
        <strain evidence="2">CHK178-16964</strain>
    </source>
</reference>
<reference evidence="2" key="2">
    <citation type="submission" date="2021-04" db="EMBL/GenBank/DDBJ databases">
        <authorList>
            <person name="Gilroy R."/>
        </authorList>
    </citation>
    <scope>NUCLEOTIDE SEQUENCE</scope>
    <source>
        <strain evidence="2">CHK178-16964</strain>
    </source>
</reference>
<comment type="caution">
    <text evidence="2">The sequence shown here is derived from an EMBL/GenBank/DDBJ whole genome shotgun (WGS) entry which is preliminary data.</text>
</comment>
<proteinExistence type="predicted"/>
<dbReference type="PANTHER" id="PTHR30595:SF6">
    <property type="entry name" value="SCHLAFEN ALBA-2 DOMAIN-CONTAINING PROTEIN"/>
    <property type="match status" value="1"/>
</dbReference>
<protein>
    <submittedName>
        <fullName evidence="2">ATP-binding protein</fullName>
    </submittedName>
</protein>